<evidence type="ECO:0000313" key="2">
    <source>
        <dbReference type="EMBL" id="KAH0574620.1"/>
    </source>
</evidence>
<accession>V6LDF6</accession>
<dbReference type="GeneID" id="94296258"/>
<evidence type="ECO:0000313" key="3">
    <source>
        <dbReference type="Proteomes" id="UP000018208"/>
    </source>
</evidence>
<name>V6LDF6_9EUKA</name>
<proteinExistence type="predicted"/>
<reference evidence="2" key="2">
    <citation type="submission" date="2020-12" db="EMBL/GenBank/DDBJ databases">
        <title>New Spironucleus salmonicida genome in near-complete chromosomes.</title>
        <authorList>
            <person name="Xu F."/>
            <person name="Kurt Z."/>
            <person name="Jimenez-Gonzalez A."/>
            <person name="Astvaldsson A."/>
            <person name="Andersson J.O."/>
            <person name="Svard S.G."/>
        </authorList>
    </citation>
    <scope>NUCLEOTIDE SEQUENCE</scope>
    <source>
        <strain evidence="2">ATCC 50377</strain>
    </source>
</reference>
<gene>
    <name evidence="2" type="ORF">SS50377_22235</name>
    <name evidence="1" type="ORF">SS50377_fx090</name>
</gene>
<dbReference type="Proteomes" id="UP000018208">
    <property type="component" value="Unassembled WGS sequence"/>
</dbReference>
<evidence type="ECO:0000313" key="1">
    <source>
        <dbReference type="EMBL" id="EST42273.1"/>
    </source>
</evidence>
<reference evidence="1 2" key="1">
    <citation type="journal article" date="2014" name="PLoS Genet.">
        <title>The Genome of Spironucleus salmonicida Highlights a Fish Pathogen Adapted to Fluctuating Environments.</title>
        <authorList>
            <person name="Xu F."/>
            <person name="Jerlstrom-Hultqvist J."/>
            <person name="Einarsson E."/>
            <person name="Astvaldsson A."/>
            <person name="Svard S.G."/>
            <person name="Andersson J.O."/>
        </authorList>
    </citation>
    <scope>NUCLEOTIDE SEQUENCE</scope>
    <source>
        <strain evidence="2">ATCC 50377</strain>
    </source>
</reference>
<organism evidence="1">
    <name type="scientific">Spironucleus salmonicida</name>
    <dbReference type="NCBI Taxonomy" id="348837"/>
    <lineage>
        <taxon>Eukaryota</taxon>
        <taxon>Metamonada</taxon>
        <taxon>Diplomonadida</taxon>
        <taxon>Hexamitidae</taxon>
        <taxon>Hexamitinae</taxon>
        <taxon>Spironucleus</taxon>
    </lineage>
</organism>
<sequence>MHKYIIQFRECRIYTIYTLALSLYWLCPEDIYDNRYTRLARTSEILSSVSQLASVLKQLVASQQELGQDQSTNEELPLISRQDPHLPHYTIPQQKHIGIYSIRRICIQRGQGVYCYPELFIIVFSMNIYSYNNIKTQRYCVRKSNLIQRRRRESQSESQKQEIKIAYGYHTQSEHTIVQLLMGSMDMKTCVQSQSFYFATALLGGFRHQMYCKLLFRQVQDDASVANKF</sequence>
<dbReference type="AlphaFoldDB" id="V6LDF6"/>
<dbReference type="KEGG" id="ssao:94296258"/>
<keyword evidence="3" id="KW-1185">Reference proteome</keyword>
<dbReference type="RefSeq" id="XP_067765393.1">
    <property type="nucleotide sequence ID" value="XM_067906125.1"/>
</dbReference>
<protein>
    <submittedName>
        <fullName evidence="1">Uncharacterized protein</fullName>
    </submittedName>
</protein>
<dbReference type="EMBL" id="KI546166">
    <property type="protein sequence ID" value="EST42273.1"/>
    <property type="molecule type" value="Genomic_DNA"/>
</dbReference>
<dbReference type="EMBL" id="AUWU02000003">
    <property type="protein sequence ID" value="KAH0574620.1"/>
    <property type="molecule type" value="Genomic_DNA"/>
</dbReference>
<dbReference type="VEuPathDB" id="GiardiaDB:SS50377_22235"/>